<evidence type="ECO:0000313" key="4">
    <source>
        <dbReference type="Proteomes" id="UP001156141"/>
    </source>
</evidence>
<comment type="caution">
    <text evidence="3">The sequence shown here is derived from an EMBL/GenBank/DDBJ whole genome shotgun (WGS) entry which is preliminary data.</text>
</comment>
<proteinExistence type="predicted"/>
<name>A0ABS9RGL8_9FLAO</name>
<sequence length="135" mass="15179">MKNLLFACLFVVGTVGQVFAQDNSEFKNETINFIKLTGSTTAFETAISQIGSMVSEDKKEVYMEEAKGTLDGLYQKMAGLYMAEFTREEIQELTAFYKTDLGKKLANKQYGLAQKAMMFGQSWGMEVQAIAQKYM</sequence>
<dbReference type="Pfam" id="PF09832">
    <property type="entry name" value="DUF2059"/>
    <property type="match status" value="1"/>
</dbReference>
<evidence type="ECO:0000259" key="2">
    <source>
        <dbReference type="Pfam" id="PF09832"/>
    </source>
</evidence>
<dbReference type="EMBL" id="JAKVQD010000001">
    <property type="protein sequence ID" value="MCH4552090.1"/>
    <property type="molecule type" value="Genomic_DNA"/>
</dbReference>
<gene>
    <name evidence="3" type="ORF">MKW35_05620</name>
</gene>
<keyword evidence="1" id="KW-0732">Signal</keyword>
<dbReference type="InterPro" id="IPR018637">
    <property type="entry name" value="DUF2059"/>
</dbReference>
<dbReference type="Proteomes" id="UP001156141">
    <property type="component" value="Unassembled WGS sequence"/>
</dbReference>
<reference evidence="3" key="1">
    <citation type="submission" date="2022-02" db="EMBL/GenBank/DDBJ databases">
        <title>Aestuariibaculum sp., a marine bacterium isolated from sediment in Guangxi.</title>
        <authorList>
            <person name="Ying J."/>
        </authorList>
    </citation>
    <scope>NUCLEOTIDE SEQUENCE</scope>
    <source>
        <strain evidence="3">L182</strain>
    </source>
</reference>
<feature type="chain" id="PRO_5047096089" evidence="1">
    <location>
        <begin position="21"/>
        <end position="135"/>
    </location>
</feature>
<dbReference type="RefSeq" id="WP_240572408.1">
    <property type="nucleotide sequence ID" value="NZ_CP136709.1"/>
</dbReference>
<organism evidence="3 4">
    <name type="scientific">Aestuariibaculum lutulentum</name>
    <dbReference type="NCBI Taxonomy" id="2920935"/>
    <lineage>
        <taxon>Bacteria</taxon>
        <taxon>Pseudomonadati</taxon>
        <taxon>Bacteroidota</taxon>
        <taxon>Flavobacteriia</taxon>
        <taxon>Flavobacteriales</taxon>
        <taxon>Flavobacteriaceae</taxon>
    </lineage>
</organism>
<feature type="domain" description="DUF2059" evidence="2">
    <location>
        <begin position="75"/>
        <end position="128"/>
    </location>
</feature>
<evidence type="ECO:0000313" key="3">
    <source>
        <dbReference type="EMBL" id="MCH4552090.1"/>
    </source>
</evidence>
<protein>
    <submittedName>
        <fullName evidence="3">DUF2059 domain-containing protein</fullName>
    </submittedName>
</protein>
<keyword evidence="4" id="KW-1185">Reference proteome</keyword>
<accession>A0ABS9RGL8</accession>
<evidence type="ECO:0000256" key="1">
    <source>
        <dbReference type="SAM" id="SignalP"/>
    </source>
</evidence>
<feature type="signal peptide" evidence="1">
    <location>
        <begin position="1"/>
        <end position="20"/>
    </location>
</feature>